<dbReference type="EMBL" id="CP060244">
    <property type="protein sequence ID" value="QNT79516.1"/>
    <property type="molecule type" value="Genomic_DNA"/>
</dbReference>
<evidence type="ECO:0000313" key="1">
    <source>
        <dbReference type="EMBL" id="QNT79516.1"/>
    </source>
</evidence>
<dbReference type="AlphaFoldDB" id="A0A7H1NUQ6"/>
<gene>
    <name evidence="1" type="ORF">JGUZn3_23150</name>
</gene>
<sequence>MIQHAAVGCNPSNPYIIELEMNSSAEDNAPVVCVSKTT</sequence>
<proteinExistence type="predicted"/>
<dbReference type="Proteomes" id="UP000516349">
    <property type="component" value="Chromosome"/>
</dbReference>
<dbReference type="KEGG" id="ebla:JGUZn3_23150"/>
<protein>
    <submittedName>
        <fullName evidence="1">Uncharacterized protein</fullName>
    </submittedName>
</protein>
<organism evidence="1 2">
    <name type="scientific">Entomobacter blattae</name>
    <dbReference type="NCBI Taxonomy" id="2762277"/>
    <lineage>
        <taxon>Bacteria</taxon>
        <taxon>Pseudomonadati</taxon>
        <taxon>Pseudomonadota</taxon>
        <taxon>Alphaproteobacteria</taxon>
        <taxon>Acetobacterales</taxon>
        <taxon>Acetobacteraceae</taxon>
        <taxon>Entomobacter</taxon>
    </lineage>
</organism>
<accession>A0A7H1NUQ6</accession>
<name>A0A7H1NUQ6_9PROT</name>
<keyword evidence="2" id="KW-1185">Reference proteome</keyword>
<evidence type="ECO:0000313" key="2">
    <source>
        <dbReference type="Proteomes" id="UP000516349"/>
    </source>
</evidence>
<reference evidence="1 2" key="1">
    <citation type="submission" date="2020-08" db="EMBL/GenBank/DDBJ databases">
        <title>Complete genome sequence of Entomobacter blattae G55GP.</title>
        <authorList>
            <person name="Poehlein A."/>
            <person name="Guzman J."/>
            <person name="Daniel R."/>
            <person name="Vilcinskas A."/>
        </authorList>
    </citation>
    <scope>NUCLEOTIDE SEQUENCE [LARGE SCALE GENOMIC DNA]</scope>
    <source>
        <strain evidence="1 2">G55GP</strain>
    </source>
</reference>